<dbReference type="InterPro" id="IPR051604">
    <property type="entry name" value="Ergot_Alk_Oxidoreductase"/>
</dbReference>
<dbReference type="RefSeq" id="WP_126447277.1">
    <property type="nucleotide sequence ID" value="NZ_CP034549.1"/>
</dbReference>
<name>A0A3S9MYB3_9FLAO</name>
<dbReference type="InterPro" id="IPR036291">
    <property type="entry name" value="NAD(P)-bd_dom_sf"/>
</dbReference>
<protein>
    <submittedName>
        <fullName evidence="2">NAD-dependent dehydratase</fullName>
    </submittedName>
</protein>
<sequence>MNITLASSLGNIGQPLAQQLQEQGHDLTIISHSPARASQIEDLGATPMIGSLQDVDFLVSAFAKAESVFLMCPPDYQQPDIREYYRKTAAVYAKAIELTAVKRVVLLSSFGAHLSYGTGPILGSYFTEQIISAIPNIELTILRPTYFYYNLMHNIDMIKYTGKIMANYGSKSFPLVSPRDIATVASQELVKEQSSIFKYIASSHHTGKEIAATLGAAIGKPDLKWEIIDDAAVKKGMIDNGIPESIAQLYTEMYQSLENGRLNQDYDNHKPKQLGKVGLADFAKDFAMAYNK</sequence>
<organism evidence="2 3">
    <name type="scientific">Nonlabens ponticola</name>
    <dbReference type="NCBI Taxonomy" id="2496866"/>
    <lineage>
        <taxon>Bacteria</taxon>
        <taxon>Pseudomonadati</taxon>
        <taxon>Bacteroidota</taxon>
        <taxon>Flavobacteriia</taxon>
        <taxon>Flavobacteriales</taxon>
        <taxon>Flavobacteriaceae</taxon>
        <taxon>Nonlabens</taxon>
    </lineage>
</organism>
<dbReference type="PANTHER" id="PTHR43162:SF1">
    <property type="entry name" value="PRESTALK A DIFFERENTIATION PROTEIN A"/>
    <property type="match status" value="1"/>
</dbReference>
<dbReference type="Gene3D" id="3.90.25.10">
    <property type="entry name" value="UDP-galactose 4-epimerase, domain 1"/>
    <property type="match status" value="1"/>
</dbReference>
<dbReference type="InterPro" id="IPR016040">
    <property type="entry name" value="NAD(P)-bd_dom"/>
</dbReference>
<accession>A0A3S9MYB3</accession>
<proteinExistence type="predicted"/>
<dbReference type="EMBL" id="CP034549">
    <property type="protein sequence ID" value="AZQ44137.1"/>
    <property type="molecule type" value="Genomic_DNA"/>
</dbReference>
<evidence type="ECO:0000259" key="1">
    <source>
        <dbReference type="Pfam" id="PF13460"/>
    </source>
</evidence>
<evidence type="ECO:0000313" key="3">
    <source>
        <dbReference type="Proteomes" id="UP000279600"/>
    </source>
</evidence>
<dbReference type="Gene3D" id="3.40.50.720">
    <property type="entry name" value="NAD(P)-binding Rossmann-like Domain"/>
    <property type="match status" value="1"/>
</dbReference>
<feature type="domain" description="NAD(P)-binding" evidence="1">
    <location>
        <begin position="10"/>
        <end position="114"/>
    </location>
</feature>
<dbReference type="PANTHER" id="PTHR43162">
    <property type="match status" value="1"/>
</dbReference>
<dbReference type="SUPFAM" id="SSF51735">
    <property type="entry name" value="NAD(P)-binding Rossmann-fold domains"/>
    <property type="match status" value="1"/>
</dbReference>
<dbReference type="AlphaFoldDB" id="A0A3S9MYB3"/>
<gene>
    <name evidence="2" type="ORF">EJ995_07790</name>
</gene>
<dbReference type="Proteomes" id="UP000279600">
    <property type="component" value="Chromosome"/>
</dbReference>
<evidence type="ECO:0000313" key="2">
    <source>
        <dbReference type="EMBL" id="AZQ44137.1"/>
    </source>
</evidence>
<dbReference type="Pfam" id="PF13460">
    <property type="entry name" value="NAD_binding_10"/>
    <property type="match status" value="1"/>
</dbReference>
<dbReference type="KEGG" id="noj:EJ995_07790"/>
<reference evidence="2 3" key="1">
    <citation type="submission" date="2018-12" db="EMBL/GenBank/DDBJ databases">
        <title>Complete genome of Nonlabens sp. MJ115.</title>
        <authorList>
            <person name="Choi H.S."/>
            <person name="Jung J."/>
        </authorList>
    </citation>
    <scope>NUCLEOTIDE SEQUENCE [LARGE SCALE GENOMIC DNA]</scope>
    <source>
        <strain evidence="2 3">MJ115</strain>
    </source>
</reference>
<dbReference type="OrthoDB" id="2149806at2"/>
<keyword evidence="3" id="KW-1185">Reference proteome</keyword>